<evidence type="ECO:0000313" key="2">
    <source>
        <dbReference type="EMBL" id="MBO0515538.1"/>
    </source>
</evidence>
<dbReference type="Proteomes" id="UP000664167">
    <property type="component" value="Unassembled WGS sequence"/>
</dbReference>
<proteinExistence type="predicted"/>
<dbReference type="RefSeq" id="WP_206966436.1">
    <property type="nucleotide sequence ID" value="NZ_BAAAJJ010000001.1"/>
</dbReference>
<accession>A0A939JII1</accession>
<organism evidence="2 3">
    <name type="scientific">Streptomyces beijiangensis</name>
    <dbReference type="NCBI Taxonomy" id="163361"/>
    <lineage>
        <taxon>Bacteria</taxon>
        <taxon>Bacillati</taxon>
        <taxon>Actinomycetota</taxon>
        <taxon>Actinomycetes</taxon>
        <taxon>Kitasatosporales</taxon>
        <taxon>Streptomycetaceae</taxon>
        <taxon>Streptomyces</taxon>
    </lineage>
</organism>
<reference evidence="2" key="1">
    <citation type="submission" date="2021-03" db="EMBL/GenBank/DDBJ databases">
        <title>Streptomyces poriferae sp. nov., a novel marine sponge-derived Actinobacteria species with anti-MRSA activity.</title>
        <authorList>
            <person name="Sandoval-Powers M."/>
            <person name="Kralova S."/>
            <person name="Nguyen G.-S."/>
            <person name="Fawwal D."/>
            <person name="Degnes K."/>
            <person name="Klinkenberg G."/>
            <person name="Sletta H."/>
            <person name="Wentzel A."/>
            <person name="Liles M.R."/>
        </authorList>
    </citation>
    <scope>NUCLEOTIDE SEQUENCE</scope>
    <source>
        <strain evidence="2">DSM 41794</strain>
    </source>
</reference>
<gene>
    <name evidence="2" type="ORF">J0695_27650</name>
</gene>
<dbReference type="AlphaFoldDB" id="A0A939JII1"/>
<feature type="region of interest" description="Disordered" evidence="1">
    <location>
        <begin position="1"/>
        <end position="62"/>
    </location>
</feature>
<sequence>MREAAGGSGTTKVDTATLNQASNNLVELRGSTDSVDNTADDDTLAASSGLNKHGGGSMGDGGWVSAGGLVTMDVRWGDQVINLKTLLQTISEKLHETRGNYTDREQQEKSEYYHHAVSDFG</sequence>
<evidence type="ECO:0008006" key="4">
    <source>
        <dbReference type="Google" id="ProtNLM"/>
    </source>
</evidence>
<feature type="compositionally biased region" description="Polar residues" evidence="1">
    <location>
        <begin position="10"/>
        <end position="37"/>
    </location>
</feature>
<protein>
    <recommendedName>
        <fullName evidence="4">Excreted virulence factor EspC, type VII ESX diderm</fullName>
    </recommendedName>
</protein>
<keyword evidence="3" id="KW-1185">Reference proteome</keyword>
<evidence type="ECO:0000256" key="1">
    <source>
        <dbReference type="SAM" id="MobiDB-lite"/>
    </source>
</evidence>
<feature type="compositionally biased region" description="Gly residues" evidence="1">
    <location>
        <begin position="52"/>
        <end position="62"/>
    </location>
</feature>
<name>A0A939JII1_9ACTN</name>
<evidence type="ECO:0000313" key="3">
    <source>
        <dbReference type="Proteomes" id="UP000664167"/>
    </source>
</evidence>
<dbReference type="EMBL" id="JAFLRJ010000297">
    <property type="protein sequence ID" value="MBO0515538.1"/>
    <property type="molecule type" value="Genomic_DNA"/>
</dbReference>
<comment type="caution">
    <text evidence="2">The sequence shown here is derived from an EMBL/GenBank/DDBJ whole genome shotgun (WGS) entry which is preliminary data.</text>
</comment>